<proteinExistence type="predicted"/>
<keyword evidence="3" id="KW-1185">Reference proteome</keyword>
<feature type="domain" description="Histidine kinase/HSP90-like ATPase" evidence="1">
    <location>
        <begin position="148"/>
        <end position="261"/>
    </location>
</feature>
<name>A0ABQ2BMI2_9BACL</name>
<dbReference type="InterPro" id="IPR036890">
    <property type="entry name" value="HATPase_C_sf"/>
</dbReference>
<comment type="caution">
    <text evidence="2">The sequence shown here is derived from an EMBL/GenBank/DDBJ whole genome shotgun (WGS) entry which is preliminary data.</text>
</comment>
<organism evidence="2 3">
    <name type="scientific">Paenibacillus marchantiophytorum</name>
    <dbReference type="NCBI Taxonomy" id="1619310"/>
    <lineage>
        <taxon>Bacteria</taxon>
        <taxon>Bacillati</taxon>
        <taxon>Bacillota</taxon>
        <taxon>Bacilli</taxon>
        <taxon>Bacillales</taxon>
        <taxon>Paenibacillaceae</taxon>
        <taxon>Paenibacillus</taxon>
    </lineage>
</organism>
<dbReference type="EMBL" id="BMHE01000001">
    <property type="protein sequence ID" value="GGI43224.1"/>
    <property type="molecule type" value="Genomic_DNA"/>
</dbReference>
<sequence length="304" mass="34296">MRINLPKSFDTSTIASFYKEVMDHMKLLNPQHIIFDFTKLNFVRPSGIVALSNMINLIELFYPRTLIGYNTPDDYADRPRSYPAVDFLDDSLFFIKVMGYKLHPGSHERSTTNGLVDLKQGTFNKGYIDNTIEFLKGIVGLRDKSFSFLDTALTEVFNNIIDHSESPIGGSVFAQHYPKEKQIILSIADCGVGIPTKMSRKFHVDDKGQPLDTDAKLINFATYPRVSTKSNPRNRGVGLEVLNSIIRNNQGRLIILSNEGQFSYNSSTGILLSNASSHYSGTVLNLYFNTLEKEEEEDLSWDSL</sequence>
<protein>
    <submittedName>
        <fullName evidence="2">ATPase-like ATP-binding protein</fullName>
    </submittedName>
</protein>
<dbReference type="RefSeq" id="WP_189006095.1">
    <property type="nucleotide sequence ID" value="NZ_BMHE01000001.1"/>
</dbReference>
<gene>
    <name evidence="2" type="ORF">GCM10008018_00990</name>
</gene>
<dbReference type="InterPro" id="IPR003594">
    <property type="entry name" value="HATPase_dom"/>
</dbReference>
<dbReference type="Pfam" id="PF02518">
    <property type="entry name" value="HATPase_c"/>
    <property type="match status" value="1"/>
</dbReference>
<evidence type="ECO:0000313" key="3">
    <source>
        <dbReference type="Proteomes" id="UP000615455"/>
    </source>
</evidence>
<accession>A0ABQ2BMI2</accession>
<evidence type="ECO:0000259" key="1">
    <source>
        <dbReference type="Pfam" id="PF02518"/>
    </source>
</evidence>
<dbReference type="Proteomes" id="UP000615455">
    <property type="component" value="Unassembled WGS sequence"/>
</dbReference>
<dbReference type="SUPFAM" id="SSF55874">
    <property type="entry name" value="ATPase domain of HSP90 chaperone/DNA topoisomerase II/histidine kinase"/>
    <property type="match status" value="1"/>
</dbReference>
<dbReference type="Gene3D" id="3.30.565.10">
    <property type="entry name" value="Histidine kinase-like ATPase, C-terminal domain"/>
    <property type="match status" value="1"/>
</dbReference>
<evidence type="ECO:0000313" key="2">
    <source>
        <dbReference type="EMBL" id="GGI43224.1"/>
    </source>
</evidence>
<reference evidence="3" key="1">
    <citation type="journal article" date="2019" name="Int. J. Syst. Evol. Microbiol.">
        <title>The Global Catalogue of Microorganisms (GCM) 10K type strain sequencing project: providing services to taxonomists for standard genome sequencing and annotation.</title>
        <authorList>
            <consortium name="The Broad Institute Genomics Platform"/>
            <consortium name="The Broad Institute Genome Sequencing Center for Infectious Disease"/>
            <person name="Wu L."/>
            <person name="Ma J."/>
        </authorList>
    </citation>
    <scope>NUCLEOTIDE SEQUENCE [LARGE SCALE GENOMIC DNA]</scope>
    <source>
        <strain evidence="3">CGMCC 1.15043</strain>
    </source>
</reference>